<dbReference type="RefSeq" id="WP_221425964.1">
    <property type="nucleotide sequence ID" value="NZ_CP081295.1"/>
</dbReference>
<evidence type="ECO:0000313" key="1">
    <source>
        <dbReference type="EMBL" id="QZD90496.1"/>
    </source>
</evidence>
<accession>A0ABX8ZP44</accession>
<gene>
    <name evidence="1" type="ORF">K3148_03635</name>
</gene>
<dbReference type="EMBL" id="CP081295">
    <property type="protein sequence ID" value="QZD90496.1"/>
    <property type="molecule type" value="Genomic_DNA"/>
</dbReference>
<organism evidence="1 2">
    <name type="scientific">Qipengyuania aurantiaca</name>
    <dbReference type="NCBI Taxonomy" id="2867233"/>
    <lineage>
        <taxon>Bacteria</taxon>
        <taxon>Pseudomonadati</taxon>
        <taxon>Pseudomonadota</taxon>
        <taxon>Alphaproteobacteria</taxon>
        <taxon>Sphingomonadales</taxon>
        <taxon>Erythrobacteraceae</taxon>
        <taxon>Qipengyuania</taxon>
    </lineage>
</organism>
<name>A0ABX8ZP44_9SPHN</name>
<reference evidence="1 2" key="1">
    <citation type="submission" date="2021-08" db="EMBL/GenBank/DDBJ databases">
        <title>Comparative Genomics Analysis of the Genus Qipengyuania Reveals Extensive Genetic Diversity and Metabolic Versatility, Including the Description of Fifteen Novel Species.</title>
        <authorList>
            <person name="Liu Y."/>
        </authorList>
    </citation>
    <scope>NUCLEOTIDE SEQUENCE [LARGE SCALE GENOMIC DNA]</scope>
    <source>
        <strain evidence="1 2">1NDH13</strain>
    </source>
</reference>
<protein>
    <submittedName>
        <fullName evidence="1">Uncharacterized protein</fullName>
    </submittedName>
</protein>
<dbReference type="SUPFAM" id="SSF160207">
    <property type="entry name" value="NMB0488-like"/>
    <property type="match status" value="1"/>
</dbReference>
<keyword evidence="2" id="KW-1185">Reference proteome</keyword>
<dbReference type="Proteomes" id="UP000824281">
    <property type="component" value="Chromosome"/>
</dbReference>
<sequence length="164" mass="18403">MRRFARLFTGSSHAEEADVQYQAKARLYRHSGRYFISSVAGISEYGEPSVLEETCENERLGEAVLDHIGKYREDAPDQTGAKLTDWRVYQMSGARSVKSFEAEAWHVDLARMNSAILVWARPRVTLNQHLAAYGDCNRHDAKVVGDVVRQTLDCAAILRDSGAL</sequence>
<evidence type="ECO:0000313" key="2">
    <source>
        <dbReference type="Proteomes" id="UP000824281"/>
    </source>
</evidence>
<proteinExistence type="predicted"/>
<dbReference type="InterPro" id="IPR037891">
    <property type="entry name" value="Cdil-like_sf"/>
</dbReference>